<keyword evidence="2" id="KW-1185">Reference proteome</keyword>
<evidence type="ECO:0000313" key="2">
    <source>
        <dbReference type="Proteomes" id="UP000838756"/>
    </source>
</evidence>
<protein>
    <submittedName>
        <fullName evidence="1">Jg15007 protein</fullName>
    </submittedName>
</protein>
<organism evidence="1 2">
    <name type="scientific">Pararge aegeria aegeria</name>
    <dbReference type="NCBI Taxonomy" id="348720"/>
    <lineage>
        <taxon>Eukaryota</taxon>
        <taxon>Metazoa</taxon>
        <taxon>Ecdysozoa</taxon>
        <taxon>Arthropoda</taxon>
        <taxon>Hexapoda</taxon>
        <taxon>Insecta</taxon>
        <taxon>Pterygota</taxon>
        <taxon>Neoptera</taxon>
        <taxon>Endopterygota</taxon>
        <taxon>Lepidoptera</taxon>
        <taxon>Glossata</taxon>
        <taxon>Ditrysia</taxon>
        <taxon>Papilionoidea</taxon>
        <taxon>Nymphalidae</taxon>
        <taxon>Satyrinae</taxon>
        <taxon>Satyrini</taxon>
        <taxon>Parargina</taxon>
        <taxon>Pararge</taxon>
    </lineage>
</organism>
<accession>A0A8S4QJH0</accession>
<evidence type="ECO:0000313" key="1">
    <source>
        <dbReference type="EMBL" id="CAH2210207.1"/>
    </source>
</evidence>
<comment type="caution">
    <text evidence="1">The sequence shown here is derived from an EMBL/GenBank/DDBJ whole genome shotgun (WGS) entry which is preliminary data.</text>
</comment>
<dbReference type="EMBL" id="CAKXAJ010006905">
    <property type="protein sequence ID" value="CAH2210207.1"/>
    <property type="molecule type" value="Genomic_DNA"/>
</dbReference>
<dbReference type="Proteomes" id="UP000838756">
    <property type="component" value="Unassembled WGS sequence"/>
</dbReference>
<proteinExistence type="predicted"/>
<dbReference type="OrthoDB" id="10568779at2759"/>
<dbReference type="AlphaFoldDB" id="A0A8S4QJH0"/>
<reference evidence="1" key="1">
    <citation type="submission" date="2022-03" db="EMBL/GenBank/DDBJ databases">
        <authorList>
            <person name="Lindestad O."/>
        </authorList>
    </citation>
    <scope>NUCLEOTIDE SEQUENCE</scope>
</reference>
<gene>
    <name evidence="1" type="primary">jg15007</name>
    <name evidence="1" type="ORF">PAEG_LOCUS2118</name>
</gene>
<sequence length="83" mass="9558">MRRVNVGAPARVLRAARNAGKFTLGVLPERDQPYMWCRGRRSPPACRRAAANASPLSSHPDPRYSWTHLFHYTYAKFYKILNI</sequence>
<name>A0A8S4QJH0_9NEOP</name>